<organism evidence="1">
    <name type="scientific">Myoviridae sp. ctNQV2</name>
    <dbReference type="NCBI Taxonomy" id="2827683"/>
    <lineage>
        <taxon>Viruses</taxon>
        <taxon>Duplodnaviria</taxon>
        <taxon>Heunggongvirae</taxon>
        <taxon>Uroviricota</taxon>
        <taxon>Caudoviricetes</taxon>
    </lineage>
</organism>
<name>A0A8S5RZE0_9CAUD</name>
<proteinExistence type="predicted"/>
<dbReference type="EMBL" id="BK032510">
    <property type="protein sequence ID" value="DAF44118.1"/>
    <property type="molecule type" value="Genomic_DNA"/>
</dbReference>
<evidence type="ECO:0000313" key="1">
    <source>
        <dbReference type="EMBL" id="DAF44118.1"/>
    </source>
</evidence>
<protein>
    <submittedName>
        <fullName evidence="1">KTSC domain</fullName>
    </submittedName>
</protein>
<accession>A0A8S5RZE0</accession>
<reference evidence="1" key="1">
    <citation type="journal article" date="2021" name="Proc. Natl. Acad. Sci. U.S.A.">
        <title>A Catalog of Tens of Thousands of Viruses from Human Metagenomes Reveals Hidden Associations with Chronic Diseases.</title>
        <authorList>
            <person name="Tisza M.J."/>
            <person name="Buck C.B."/>
        </authorList>
    </citation>
    <scope>NUCLEOTIDE SEQUENCE</scope>
    <source>
        <strain evidence="1">CtNQV2</strain>
    </source>
</reference>
<sequence>MSAILNIYKDNVDYTWYDSSNVLYSECYDKDNDLKDLKIVFKGGRSYLYEKIDVNDYLMFRSDLSQGKALNKYIIIKDANGNPKHNVVRLPDTDLNELENSRLMIIEERNKSVEETNNTIYHVELDESNDNVKLLFEDKVVFEGVENKISIFKLLKALNIRADITKVEIPNLNSDDKY</sequence>